<accession>A0A7S0ZDQ0</accession>
<dbReference type="GO" id="GO:0008519">
    <property type="term" value="F:ammonium channel activity"/>
    <property type="evidence" value="ECO:0007669"/>
    <property type="project" value="InterPro"/>
</dbReference>
<keyword evidence="3 8" id="KW-0813">Transport</keyword>
<evidence type="ECO:0000256" key="6">
    <source>
        <dbReference type="ARBA" id="ARBA00023136"/>
    </source>
</evidence>
<feature type="transmembrane region" description="Helical" evidence="8">
    <location>
        <begin position="276"/>
        <end position="293"/>
    </location>
</feature>
<dbReference type="PROSITE" id="PS01219">
    <property type="entry name" value="AMMONIUM_TRANSP"/>
    <property type="match status" value="1"/>
</dbReference>
<evidence type="ECO:0000259" key="10">
    <source>
        <dbReference type="Pfam" id="PF00909"/>
    </source>
</evidence>
<dbReference type="PANTHER" id="PTHR11730">
    <property type="entry name" value="AMMONIUM TRANSPORTER"/>
    <property type="match status" value="1"/>
</dbReference>
<keyword evidence="4 8" id="KW-0812">Transmembrane</keyword>
<dbReference type="FunFam" id="1.10.3430.10:FF:000008">
    <property type="entry name" value="Ammonium transporter"/>
    <property type="match status" value="1"/>
</dbReference>
<dbReference type="SUPFAM" id="SSF111352">
    <property type="entry name" value="Ammonium transporter"/>
    <property type="match status" value="1"/>
</dbReference>
<feature type="transmembrane region" description="Helical" evidence="8">
    <location>
        <begin position="119"/>
        <end position="141"/>
    </location>
</feature>
<feature type="domain" description="Ammonium transporter AmtB-like" evidence="10">
    <location>
        <begin position="84"/>
        <end position="496"/>
    </location>
</feature>
<dbReference type="NCBIfam" id="TIGR00836">
    <property type="entry name" value="amt"/>
    <property type="match status" value="1"/>
</dbReference>
<reference evidence="11" key="1">
    <citation type="submission" date="2021-01" db="EMBL/GenBank/DDBJ databases">
        <authorList>
            <person name="Corre E."/>
            <person name="Pelletier E."/>
            <person name="Niang G."/>
            <person name="Scheremetjew M."/>
            <person name="Finn R."/>
            <person name="Kale V."/>
            <person name="Holt S."/>
            <person name="Cochrane G."/>
            <person name="Meng A."/>
            <person name="Brown T."/>
            <person name="Cohen L."/>
        </authorList>
    </citation>
    <scope>NUCLEOTIDE SEQUENCE</scope>
    <source>
        <strain evidence="11">CCMP3278</strain>
    </source>
</reference>
<keyword evidence="6 8" id="KW-0472">Membrane</keyword>
<dbReference type="Gene3D" id="1.10.3430.10">
    <property type="entry name" value="Ammonium transporter AmtB like domains"/>
    <property type="match status" value="1"/>
</dbReference>
<evidence type="ECO:0000256" key="8">
    <source>
        <dbReference type="RuleBase" id="RU362002"/>
    </source>
</evidence>
<keyword evidence="5 8" id="KW-1133">Transmembrane helix</keyword>
<comment type="subcellular location">
    <subcellularLocation>
        <location evidence="8">Cell membrane</location>
        <topology evidence="8">Multi-pass membrane protein</topology>
    </subcellularLocation>
    <subcellularLocation>
        <location evidence="1">Membrane</location>
        <topology evidence="1">Multi-pass membrane protein</topology>
    </subcellularLocation>
</comment>
<proteinExistence type="inferred from homology"/>
<sequence length="541" mass="57441">MHGRLQQLAAARADYSRKNSLQAPGVLDSIKHLSAGDATDYFCKDGNCGSGFSTLAQGLAEVSNRQFLAIEAFDVLANGLNQTFVLMSAYMVFMMQNGFAMLTAGSVRTKNTKNVLLKNLLDACVGFFAYWLLGYAFAYGSSGNAFIGHSNFALTDTSTDAYHFFFFQWTFAATAATIVSGSVAERTSFYAYLGYAFFLTAFVYPVVSHWVWDGNGWVSSFNGDDPFRGGAIDFAGCSVVHMVGGFAGLTGAAIVGPRIGRFDDEGNVVPMPGHSATLCTLGTFILWFGWYGFNPGSMLGVIYGIDDTGSIRGIARCAVTTTCAAAAGGLTTLVAIKIKDHIYDLLACLNGVLAGLVSITAGCVCVDIWAAMIIGIIGAFVYMISVIILLKLKIDDPLEAYPIHGGCGFWGCFSVGLFARQPYVADAAFGDREGAFFGGGGDLLLANFVTILAVIGWTVGLIGPFFFILKVAGVLRISPEEELVGNDVSKHGGSAYPEDPTATAEAKAAHDLKDFNKDNMGMDDSISKPAEEQAVPADAEV</sequence>
<evidence type="ECO:0000256" key="9">
    <source>
        <dbReference type="SAM" id="MobiDB-lite"/>
    </source>
</evidence>
<feature type="region of interest" description="Disordered" evidence="9">
    <location>
        <begin position="488"/>
        <end position="541"/>
    </location>
</feature>
<organism evidence="11">
    <name type="scientific">Timspurckia oligopyrenoides</name>
    <dbReference type="NCBI Taxonomy" id="708627"/>
    <lineage>
        <taxon>Eukaryota</taxon>
        <taxon>Rhodophyta</taxon>
        <taxon>Bangiophyceae</taxon>
        <taxon>Porphyridiales</taxon>
        <taxon>Porphyridiaceae</taxon>
        <taxon>Timspurckia</taxon>
    </lineage>
</organism>
<name>A0A7S0ZDQ0_9RHOD</name>
<feature type="transmembrane region" description="Helical" evidence="8">
    <location>
        <begin position="232"/>
        <end position="255"/>
    </location>
</feature>
<keyword evidence="7 8" id="KW-0924">Ammonia transport</keyword>
<gene>
    <name evidence="11" type="ORF">TOLI1172_LOCUS2982</name>
</gene>
<feature type="transmembrane region" description="Helical" evidence="8">
    <location>
        <begin position="313"/>
        <end position="336"/>
    </location>
</feature>
<feature type="transmembrane region" description="Helical" evidence="8">
    <location>
        <begin position="402"/>
        <end position="423"/>
    </location>
</feature>
<dbReference type="EMBL" id="HBFP01004204">
    <property type="protein sequence ID" value="CAD8818593.1"/>
    <property type="molecule type" value="Transcribed_RNA"/>
</dbReference>
<dbReference type="PANTHER" id="PTHR11730:SF6">
    <property type="entry name" value="AMMONIUM TRANSPORTER"/>
    <property type="match status" value="1"/>
</dbReference>
<feature type="compositionally biased region" description="Basic and acidic residues" evidence="9">
    <location>
        <begin position="507"/>
        <end position="517"/>
    </location>
</feature>
<dbReference type="GO" id="GO:0097272">
    <property type="term" value="P:ammonium homeostasis"/>
    <property type="evidence" value="ECO:0007669"/>
    <property type="project" value="TreeGrafter"/>
</dbReference>
<feature type="transmembrane region" description="Helical" evidence="8">
    <location>
        <begin position="343"/>
        <end position="362"/>
    </location>
</feature>
<feature type="transmembrane region" description="Helical" evidence="8">
    <location>
        <begin position="192"/>
        <end position="212"/>
    </location>
</feature>
<evidence type="ECO:0000256" key="1">
    <source>
        <dbReference type="ARBA" id="ARBA00004141"/>
    </source>
</evidence>
<evidence type="ECO:0000313" key="11">
    <source>
        <dbReference type="EMBL" id="CAD8818593.1"/>
    </source>
</evidence>
<evidence type="ECO:0000256" key="5">
    <source>
        <dbReference type="ARBA" id="ARBA00022989"/>
    </source>
</evidence>
<feature type="transmembrane region" description="Helical" evidence="8">
    <location>
        <begin position="443"/>
        <end position="469"/>
    </location>
</feature>
<comment type="similarity">
    <text evidence="2 8">Belongs to the ammonia transporter channel (TC 1.A.11.2) family.</text>
</comment>
<dbReference type="InterPro" id="IPR024041">
    <property type="entry name" value="NH4_transpt_AmtB-like_dom"/>
</dbReference>
<feature type="transmembrane region" description="Helical" evidence="8">
    <location>
        <begin position="161"/>
        <end position="180"/>
    </location>
</feature>
<dbReference type="InterPro" id="IPR001905">
    <property type="entry name" value="Ammonium_transpt"/>
</dbReference>
<evidence type="ECO:0000256" key="7">
    <source>
        <dbReference type="ARBA" id="ARBA00023177"/>
    </source>
</evidence>
<feature type="transmembrane region" description="Helical" evidence="8">
    <location>
        <begin position="84"/>
        <end position="107"/>
    </location>
</feature>
<dbReference type="AlphaFoldDB" id="A0A7S0ZDQ0"/>
<dbReference type="GO" id="GO:0005886">
    <property type="term" value="C:plasma membrane"/>
    <property type="evidence" value="ECO:0007669"/>
    <property type="project" value="UniProtKB-SubCell"/>
</dbReference>
<feature type="transmembrane region" description="Helical" evidence="8">
    <location>
        <begin position="368"/>
        <end position="390"/>
    </location>
</feature>
<dbReference type="Pfam" id="PF00909">
    <property type="entry name" value="Ammonium_transp"/>
    <property type="match status" value="1"/>
</dbReference>
<protein>
    <recommendedName>
        <fullName evidence="8">Ammonium transporter</fullName>
    </recommendedName>
</protein>
<dbReference type="InterPro" id="IPR018047">
    <property type="entry name" value="Ammonium_transpt_CS"/>
</dbReference>
<evidence type="ECO:0000256" key="3">
    <source>
        <dbReference type="ARBA" id="ARBA00022448"/>
    </source>
</evidence>
<evidence type="ECO:0000256" key="2">
    <source>
        <dbReference type="ARBA" id="ARBA00005887"/>
    </source>
</evidence>
<evidence type="ECO:0000256" key="4">
    <source>
        <dbReference type="ARBA" id="ARBA00022692"/>
    </source>
</evidence>
<dbReference type="InterPro" id="IPR029020">
    <property type="entry name" value="Ammonium/urea_transptr"/>
</dbReference>